<feature type="active site" description="Proton donor" evidence="3">
    <location>
        <position position="355"/>
    </location>
</feature>
<keyword evidence="2 3" id="KW-0663">Pyridoxal phosphate</keyword>
<dbReference type="PRINTS" id="PR01182">
    <property type="entry name" value="ORNDCRBXLASE"/>
</dbReference>
<comment type="similarity">
    <text evidence="4">Belongs to the Orn/Lys/Arg decarboxylase class-II family.</text>
</comment>
<dbReference type="AlphaFoldDB" id="A0A7W6HB97"/>
<evidence type="ECO:0000259" key="6">
    <source>
        <dbReference type="Pfam" id="PF02784"/>
    </source>
</evidence>
<dbReference type="SUPFAM" id="SSF51419">
    <property type="entry name" value="PLP-binding barrel"/>
    <property type="match status" value="1"/>
</dbReference>
<evidence type="ECO:0000313" key="7">
    <source>
        <dbReference type="EMBL" id="MBB4001906.1"/>
    </source>
</evidence>
<dbReference type="InterPro" id="IPR029066">
    <property type="entry name" value="PLP-binding_barrel"/>
</dbReference>
<dbReference type="GO" id="GO:0008836">
    <property type="term" value="F:diaminopimelate decarboxylase activity"/>
    <property type="evidence" value="ECO:0007669"/>
    <property type="project" value="UniProtKB-EC"/>
</dbReference>
<proteinExistence type="inferred from homology"/>
<dbReference type="Gene3D" id="3.20.20.10">
    <property type="entry name" value="Alanine racemase"/>
    <property type="match status" value="1"/>
</dbReference>
<dbReference type="Pfam" id="PF02784">
    <property type="entry name" value="Orn_Arg_deC_N"/>
    <property type="match status" value="1"/>
</dbReference>
<protein>
    <submittedName>
        <fullName evidence="7">Diaminopimelate decarboxylase</fullName>
        <ecNumber evidence="7">4.1.1.20</ecNumber>
    </submittedName>
</protein>
<dbReference type="InterPro" id="IPR002433">
    <property type="entry name" value="Orn_de-COase"/>
</dbReference>
<dbReference type="InterPro" id="IPR022643">
    <property type="entry name" value="De-COase2_C"/>
</dbReference>
<comment type="caution">
    <text evidence="7">The sequence shown here is derived from an EMBL/GenBank/DDBJ whole genome shotgun (WGS) entry which is preliminary data.</text>
</comment>
<dbReference type="GO" id="GO:0006596">
    <property type="term" value="P:polyamine biosynthetic process"/>
    <property type="evidence" value="ECO:0007669"/>
    <property type="project" value="InterPro"/>
</dbReference>
<keyword evidence="8" id="KW-1185">Reference proteome</keyword>
<dbReference type="EC" id="4.1.1.20" evidence="7"/>
<name>A0A7W6HB97_9HYPH</name>
<sequence length="435" mass="45214">MAERLDRDVAAAIGLPAPAISRARFERLAAHHGTPCFVYDGAAMRAAACQLLAALPAGAPLFYAIKANPNPAVVRLFGAMGLGAEVASRGELALALAAGIAPGRIVFSGPAKTDADITAAVAAGILAVQIESPDEVERLRVIAASQNRRVGVTLRLDIPATQAARRGGWVGDSAFGMDEAAAITILSDQAPASPLDIIGFHNHQASGSLVADDHVARFGAFLEAVLRLSRHRKPLLVNFGGGFGAPFYADDAPLDLGPIAAFLRGPVRAALAEAGLSPQLGFEAGRYLVRCAGTYLCRVVAVKTTHGRRFAALDGGSHHVASLSGTLRFLRRQVAVAGPPRAGASLPIELCGPLCTPTDRLASAVPLPADLAPGDLLVFGNCGAYARQASALNFLGHDWPPEILVDGARETLVARRVRFEEVLALQAVPDDRAAS</sequence>
<evidence type="ECO:0000313" key="8">
    <source>
        <dbReference type="Proteomes" id="UP000588647"/>
    </source>
</evidence>
<dbReference type="InterPro" id="IPR009006">
    <property type="entry name" value="Ala_racemase/Decarboxylase_C"/>
</dbReference>
<dbReference type="PANTHER" id="PTHR43727">
    <property type="entry name" value="DIAMINOPIMELATE DECARBOXYLASE"/>
    <property type="match status" value="1"/>
</dbReference>
<dbReference type="RefSeq" id="WP_183206377.1">
    <property type="nucleotide sequence ID" value="NZ_JAAAMM010000001.1"/>
</dbReference>
<feature type="modified residue" description="N6-(pyridoxal phosphate)lysine" evidence="3">
    <location>
        <position position="66"/>
    </location>
</feature>
<dbReference type="SUPFAM" id="SSF50621">
    <property type="entry name" value="Alanine racemase C-terminal domain-like"/>
    <property type="match status" value="1"/>
</dbReference>
<organism evidence="7 8">
    <name type="scientific">Aurantimonas endophytica</name>
    <dbReference type="NCBI Taxonomy" id="1522175"/>
    <lineage>
        <taxon>Bacteria</taxon>
        <taxon>Pseudomonadati</taxon>
        <taxon>Pseudomonadota</taxon>
        <taxon>Alphaproteobacteria</taxon>
        <taxon>Hyphomicrobiales</taxon>
        <taxon>Aurantimonadaceae</taxon>
        <taxon>Aurantimonas</taxon>
    </lineage>
</organism>
<keyword evidence="7" id="KW-0456">Lyase</keyword>
<dbReference type="InterPro" id="IPR022644">
    <property type="entry name" value="De-COase2_N"/>
</dbReference>
<dbReference type="Proteomes" id="UP000588647">
    <property type="component" value="Unassembled WGS sequence"/>
</dbReference>
<evidence type="ECO:0000256" key="4">
    <source>
        <dbReference type="RuleBase" id="RU003737"/>
    </source>
</evidence>
<feature type="domain" description="Orn/DAP/Arg decarboxylase 2 N-terminal" evidence="6">
    <location>
        <begin position="53"/>
        <end position="289"/>
    </location>
</feature>
<dbReference type="Pfam" id="PF00278">
    <property type="entry name" value="Orn_DAP_Arg_deC"/>
    <property type="match status" value="1"/>
</dbReference>
<evidence type="ECO:0000259" key="5">
    <source>
        <dbReference type="Pfam" id="PF00278"/>
    </source>
</evidence>
<feature type="domain" description="Orn/DAP/Arg decarboxylase 2 C-terminal" evidence="5">
    <location>
        <begin position="37"/>
        <end position="383"/>
    </location>
</feature>
<evidence type="ECO:0000256" key="2">
    <source>
        <dbReference type="ARBA" id="ARBA00022898"/>
    </source>
</evidence>
<evidence type="ECO:0000256" key="3">
    <source>
        <dbReference type="PIRSR" id="PIRSR600183-50"/>
    </source>
</evidence>
<dbReference type="EMBL" id="JACIEM010000001">
    <property type="protein sequence ID" value="MBB4001906.1"/>
    <property type="molecule type" value="Genomic_DNA"/>
</dbReference>
<dbReference type="InterPro" id="IPR000183">
    <property type="entry name" value="Orn/DAP/Arg_de-COase"/>
</dbReference>
<dbReference type="PRINTS" id="PR01179">
    <property type="entry name" value="ODADCRBXLASE"/>
</dbReference>
<evidence type="ECO:0000256" key="1">
    <source>
        <dbReference type="ARBA" id="ARBA00001933"/>
    </source>
</evidence>
<comment type="cofactor">
    <cofactor evidence="1 3">
        <name>pyridoxal 5'-phosphate</name>
        <dbReference type="ChEBI" id="CHEBI:597326"/>
    </cofactor>
</comment>
<accession>A0A7W6HB97</accession>
<dbReference type="PANTHER" id="PTHR43727:SF2">
    <property type="entry name" value="GROUP IV DECARBOXYLASE"/>
    <property type="match status" value="1"/>
</dbReference>
<dbReference type="Gene3D" id="2.40.37.10">
    <property type="entry name" value="Lyase, Ornithine Decarboxylase, Chain A, domain 1"/>
    <property type="match status" value="1"/>
</dbReference>
<dbReference type="GO" id="GO:0009089">
    <property type="term" value="P:lysine biosynthetic process via diaminopimelate"/>
    <property type="evidence" value="ECO:0007669"/>
    <property type="project" value="TreeGrafter"/>
</dbReference>
<reference evidence="7 8" key="1">
    <citation type="submission" date="2020-08" db="EMBL/GenBank/DDBJ databases">
        <title>Genomic Encyclopedia of Type Strains, Phase IV (KMG-IV): sequencing the most valuable type-strain genomes for metagenomic binning, comparative biology and taxonomic classification.</title>
        <authorList>
            <person name="Goeker M."/>
        </authorList>
    </citation>
    <scope>NUCLEOTIDE SEQUENCE [LARGE SCALE GENOMIC DNA]</scope>
    <source>
        <strain evidence="7 8">DSM 103570</strain>
    </source>
</reference>
<gene>
    <name evidence="7" type="ORF">GGR03_000953</name>
</gene>